<dbReference type="KEGG" id="npn:JI59_25285"/>
<dbReference type="PATRIC" id="fig|1088721.3.peg.4920"/>
<dbReference type="Gene3D" id="1.10.443.10">
    <property type="entry name" value="Intergrase catalytic core"/>
    <property type="match status" value="1"/>
</dbReference>
<sequence>MPRGKKDYRVAPSPEPLIGNPGALLVNVVDADGKLECSFDFSIFAERPAMAAEWALAFRHHYAVRQPANRVSVYRNLKLWFAFLGEHYTSIAATRDVDTGVLNAFIVWLGTRPWSKGTRYTVWSIIKQHMAWLKRNRPDLVHPDLEIPFNPFPRKNAEARQREALSRHEMERVLAAARKDIEAGWSLFEEGRCALARVDRAVIAAEPDLAKLDLGDIGVMLAVIDVRFGGVPPKVQDMLRKGAELWRLHFATIRHGGMGGVAGRLFALPDTIVAYMIAIGAQTYANTEALRLMRRDCMGEHLLLEGRVMVSWHKGRAGREQRRSFLRDKKFSVPVLIEQVLAMTERLVPHAPMPDRDRLFLTGIIRASRSTGVIPDYLASKLTRRFVNRHDLLDDSGKPLKLTLAALRASGLTLAHERLGHDILKTQALANHATPDTTQRYVDRPRVRKAQAMAIGKLQARFVEVVRGDAETPPETEALPDLSNATAAGFICRDPVAGVAEGQRKGELCTAWLGCFTCPNAVIPLEEDVLTRLLATRVALTDGRAGMAPERWRRLYAPKLEILERDILSRFPDAMLEAAARAPLPQLPPIE</sequence>
<comment type="caution">
    <text evidence="2">The sequence shown here is derived from an EMBL/GenBank/DDBJ whole genome shotgun (WGS) entry which is preliminary data.</text>
</comment>
<dbReference type="SUPFAM" id="SSF56349">
    <property type="entry name" value="DNA breaking-rejoining enzymes"/>
    <property type="match status" value="1"/>
</dbReference>
<dbReference type="InterPro" id="IPR013762">
    <property type="entry name" value="Integrase-like_cat_sf"/>
</dbReference>
<evidence type="ECO:0008006" key="4">
    <source>
        <dbReference type="Google" id="ProtNLM"/>
    </source>
</evidence>
<proteinExistence type="predicted"/>
<gene>
    <name evidence="2" type="ORF">NSU_pLA1068</name>
</gene>
<dbReference type="EMBL" id="AGFM01000122">
    <property type="protein sequence ID" value="EHJ57962.1"/>
    <property type="molecule type" value="Genomic_DNA"/>
</dbReference>
<dbReference type="AlphaFoldDB" id="G6EKZ5"/>
<dbReference type="GO" id="GO:0015074">
    <property type="term" value="P:DNA integration"/>
    <property type="evidence" value="ECO:0007669"/>
    <property type="project" value="InterPro"/>
</dbReference>
<keyword evidence="3" id="KW-1185">Reference proteome</keyword>
<evidence type="ECO:0000313" key="3">
    <source>
        <dbReference type="Proteomes" id="UP000004030"/>
    </source>
</evidence>
<organism evidence="2 3">
    <name type="scientific">Novosphingobium pentaromativorans US6-1</name>
    <dbReference type="NCBI Taxonomy" id="1088721"/>
    <lineage>
        <taxon>Bacteria</taxon>
        <taxon>Pseudomonadati</taxon>
        <taxon>Pseudomonadota</taxon>
        <taxon>Alphaproteobacteria</taxon>
        <taxon>Sphingomonadales</taxon>
        <taxon>Sphingomonadaceae</taxon>
        <taxon>Novosphingobium</taxon>
    </lineage>
</organism>
<evidence type="ECO:0000313" key="2">
    <source>
        <dbReference type="EMBL" id="EHJ57962.1"/>
    </source>
</evidence>
<dbReference type="RefSeq" id="WP_007015923.1">
    <property type="nucleotide sequence ID" value="NZ_AGFM01000122.1"/>
</dbReference>
<accession>G6EKZ5</accession>
<evidence type="ECO:0000256" key="1">
    <source>
        <dbReference type="ARBA" id="ARBA00023172"/>
    </source>
</evidence>
<protein>
    <recommendedName>
        <fullName evidence="4">Tyr recombinase domain-containing protein</fullName>
    </recommendedName>
</protein>
<name>G6EKZ5_9SPHN</name>
<reference evidence="2 3" key="1">
    <citation type="journal article" date="2012" name="J. Bacteriol.">
        <title>Genome sequence of benzo(a)pyrene-degrading bacterium Novosphingobium pentaromativorans US6-1.</title>
        <authorList>
            <person name="Luo Y.R."/>
            <person name="Kang S.G."/>
            <person name="Kim S.J."/>
            <person name="Kim M.R."/>
            <person name="Li N."/>
            <person name="Lee J.H."/>
            <person name="Kwon K.K."/>
        </authorList>
    </citation>
    <scope>NUCLEOTIDE SEQUENCE [LARGE SCALE GENOMIC DNA]</scope>
    <source>
        <strain evidence="2 3">US6-1</strain>
        <plasmid evidence="2">pLA1</plasmid>
    </source>
</reference>
<dbReference type="GO" id="GO:0003677">
    <property type="term" value="F:DNA binding"/>
    <property type="evidence" value="ECO:0007669"/>
    <property type="project" value="InterPro"/>
</dbReference>
<dbReference type="Proteomes" id="UP000004030">
    <property type="component" value="Unassembled WGS sequence"/>
</dbReference>
<dbReference type="GO" id="GO:0006310">
    <property type="term" value="P:DNA recombination"/>
    <property type="evidence" value="ECO:0007669"/>
    <property type="project" value="UniProtKB-KW"/>
</dbReference>
<dbReference type="InterPro" id="IPR011010">
    <property type="entry name" value="DNA_brk_join_enz"/>
</dbReference>
<keyword evidence="2" id="KW-0614">Plasmid</keyword>
<geneLocation type="plasmid" evidence="2">
    <name>pLA1</name>
</geneLocation>
<keyword evidence="1" id="KW-0233">DNA recombination</keyword>